<dbReference type="AlphaFoldDB" id="A0A2S5AF72"/>
<dbReference type="EMBL" id="PQVG01000001">
    <property type="protein sequence ID" value="POY41102.1"/>
    <property type="molecule type" value="Genomic_DNA"/>
</dbReference>
<dbReference type="Proteomes" id="UP000237310">
    <property type="component" value="Unassembled WGS sequence"/>
</dbReference>
<sequence length="489" mass="57079">MNLKIKDKLNYFLKNDADYPILAGFSVGFYAMVFYFSNNFDLVNSWEQTLFFLFYYIIVSVGVVFVISKIIEKSKYNSFVSQAIFVSMLLLLPIYLFGISNILDSNKKMGLVLILILSLFIFKIKNYKYCIVLLFLMSVIPVIKLGKIIYLNYTNSTEWKLQPDAILKAEFKKKPNIYYIQPDGYAGEVNLKGNLYRYDNSAFDTFLKEKKFTLYPNYRSNYESTLFSNSSCFFMKHHFSNEFSKFKYARDLIIGENPVLKILKNNNYKTFFITERPYLLMNRPEVFYDYCNFKVGELPYLSDGWSDFREITNTIKTQIINNKDTNNFFFIEKFKPGHIATYKFAGTNKEKERIKYIESIEEANQWLQQIIVFIEAKDPGAMIIIGADHGGFVGFDYALEAQKKVTDSMLIQSIFGAKLAIKWNNVQHSEYDSKLKTPVNLFRTVFSFLSEDKNLLNHLQPDASYNCYDPTDFTKVYKAIDENGSTAKF</sequence>
<keyword evidence="1" id="KW-1133">Transmembrane helix</keyword>
<organism evidence="2 3">
    <name type="scientific">Flavobacterium alvei</name>
    <dbReference type="NCBI Taxonomy" id="2080416"/>
    <lineage>
        <taxon>Bacteria</taxon>
        <taxon>Pseudomonadati</taxon>
        <taxon>Bacteroidota</taxon>
        <taxon>Flavobacteriia</taxon>
        <taxon>Flavobacteriales</taxon>
        <taxon>Flavobacteriaceae</taxon>
        <taxon>Flavobacterium</taxon>
    </lineage>
</organism>
<proteinExistence type="predicted"/>
<feature type="transmembrane region" description="Helical" evidence="1">
    <location>
        <begin position="131"/>
        <end position="153"/>
    </location>
</feature>
<feature type="transmembrane region" description="Helical" evidence="1">
    <location>
        <begin position="21"/>
        <end position="38"/>
    </location>
</feature>
<dbReference type="SUPFAM" id="SSF53649">
    <property type="entry name" value="Alkaline phosphatase-like"/>
    <property type="match status" value="1"/>
</dbReference>
<keyword evidence="3" id="KW-1185">Reference proteome</keyword>
<dbReference type="OrthoDB" id="1398489at2"/>
<feature type="transmembrane region" description="Helical" evidence="1">
    <location>
        <begin position="50"/>
        <end position="71"/>
    </location>
</feature>
<dbReference type="InterPro" id="IPR017850">
    <property type="entry name" value="Alkaline_phosphatase_core_sf"/>
</dbReference>
<evidence type="ECO:0000313" key="2">
    <source>
        <dbReference type="EMBL" id="POY41102.1"/>
    </source>
</evidence>
<feature type="transmembrane region" description="Helical" evidence="1">
    <location>
        <begin position="83"/>
        <end position="103"/>
    </location>
</feature>
<gene>
    <name evidence="2" type="ORF">C3L50_00815</name>
</gene>
<comment type="caution">
    <text evidence="2">The sequence shown here is derived from an EMBL/GenBank/DDBJ whole genome shotgun (WGS) entry which is preliminary data.</text>
</comment>
<evidence type="ECO:0008006" key="4">
    <source>
        <dbReference type="Google" id="ProtNLM"/>
    </source>
</evidence>
<keyword evidence="1" id="KW-0812">Transmembrane</keyword>
<dbReference type="Gene3D" id="3.40.720.10">
    <property type="entry name" value="Alkaline Phosphatase, subunit A"/>
    <property type="match status" value="1"/>
</dbReference>
<protein>
    <recommendedName>
        <fullName evidence="4">Sulfatase N-terminal domain-containing protein</fullName>
    </recommendedName>
</protein>
<evidence type="ECO:0000313" key="3">
    <source>
        <dbReference type="Proteomes" id="UP000237310"/>
    </source>
</evidence>
<evidence type="ECO:0000256" key="1">
    <source>
        <dbReference type="SAM" id="Phobius"/>
    </source>
</evidence>
<keyword evidence="1" id="KW-0472">Membrane</keyword>
<reference evidence="2 3" key="1">
    <citation type="submission" date="2018-01" db="EMBL/GenBank/DDBJ databases">
        <authorList>
            <person name="Gaut B.S."/>
            <person name="Morton B.R."/>
            <person name="Clegg M.T."/>
            <person name="Duvall M.R."/>
        </authorList>
    </citation>
    <scope>NUCLEOTIDE SEQUENCE [LARGE SCALE GENOMIC DNA]</scope>
    <source>
        <strain evidence="2 3">HR-AY</strain>
    </source>
</reference>
<feature type="transmembrane region" description="Helical" evidence="1">
    <location>
        <begin position="109"/>
        <end position="124"/>
    </location>
</feature>
<accession>A0A2S5AF72</accession>
<name>A0A2S5AF72_9FLAO</name>
<dbReference type="RefSeq" id="WP_103804085.1">
    <property type="nucleotide sequence ID" value="NZ_PQVG01000001.1"/>
</dbReference>